<proteinExistence type="predicted"/>
<dbReference type="Proteomes" id="UP000187429">
    <property type="component" value="Unassembled WGS sequence"/>
</dbReference>
<accession>A0A1R1YNX3</accession>
<evidence type="ECO:0000256" key="1">
    <source>
        <dbReference type="SAM" id="MobiDB-lite"/>
    </source>
</evidence>
<dbReference type="AlphaFoldDB" id="A0A1R1YNX3"/>
<dbReference type="EMBL" id="LSSM01000528">
    <property type="protein sequence ID" value="OMJ28617.1"/>
    <property type="molecule type" value="Genomic_DNA"/>
</dbReference>
<sequence length="304" mass="34258">MNTSESIEQVQPPMSWAKAVSSKMKPPEVSGIGIRKKAIIKNPNYKPVSLLEMVSGNKPKEKKILCMGETSEYSDEYKFITVPSYTGLSVWDVAQKAYDTLKDVGEVTDITALKHNQLILNKIVDIESPSESKNEINTPKNFNPTQKNKDDINNLFTQKNGLNVPKNDFSTMREPTRIHNRDNLKISNVRKTLIRRIALSDKPDTLAILKRKSKKREEIRAIESESSIKNKGIELPEVLNFSSTKDKCIVEVTEAIQADDLGYSTNEINKNIYNKKDKSCDQIEPNTINGTETSNGTSTDMDME</sequence>
<comment type="caution">
    <text evidence="2">The sequence shown here is derived from an EMBL/GenBank/DDBJ whole genome shotgun (WGS) entry which is preliminary data.</text>
</comment>
<evidence type="ECO:0000313" key="3">
    <source>
        <dbReference type="Proteomes" id="UP000187429"/>
    </source>
</evidence>
<name>A0A1R1YNX3_9FUNG</name>
<evidence type="ECO:0000313" key="2">
    <source>
        <dbReference type="EMBL" id="OMJ28617.1"/>
    </source>
</evidence>
<protein>
    <submittedName>
        <fullName evidence="2">Uncharacterized protein</fullName>
    </submittedName>
</protein>
<reference evidence="3" key="1">
    <citation type="submission" date="2017-01" db="EMBL/GenBank/DDBJ databases">
        <authorList>
            <person name="Wang Y."/>
            <person name="White M."/>
            <person name="Kvist S."/>
            <person name="Moncalvo J.-M."/>
        </authorList>
    </citation>
    <scope>NUCLEOTIDE SEQUENCE [LARGE SCALE GENOMIC DNA]</scope>
    <source>
        <strain evidence="3">ID-206-W2</strain>
    </source>
</reference>
<feature type="region of interest" description="Disordered" evidence="1">
    <location>
        <begin position="279"/>
        <end position="304"/>
    </location>
</feature>
<keyword evidence="3" id="KW-1185">Reference proteome</keyword>
<organism evidence="2 3">
    <name type="scientific">Smittium culicis</name>
    <dbReference type="NCBI Taxonomy" id="133412"/>
    <lineage>
        <taxon>Eukaryota</taxon>
        <taxon>Fungi</taxon>
        <taxon>Fungi incertae sedis</taxon>
        <taxon>Zoopagomycota</taxon>
        <taxon>Kickxellomycotina</taxon>
        <taxon>Harpellomycetes</taxon>
        <taxon>Harpellales</taxon>
        <taxon>Legeriomycetaceae</taxon>
        <taxon>Smittium</taxon>
    </lineage>
</organism>
<gene>
    <name evidence="2" type="ORF">AYI69_g1905</name>
</gene>
<feature type="compositionally biased region" description="Polar residues" evidence="1">
    <location>
        <begin position="284"/>
        <end position="304"/>
    </location>
</feature>